<protein>
    <submittedName>
        <fullName evidence="1">Uncharacterized protein</fullName>
    </submittedName>
</protein>
<evidence type="ECO:0000313" key="1">
    <source>
        <dbReference type="EMBL" id="EMS31578.1"/>
    </source>
</evidence>
<evidence type="ECO:0000313" key="2">
    <source>
        <dbReference type="Proteomes" id="UP000010953"/>
    </source>
</evidence>
<dbReference type="Proteomes" id="UP000010953">
    <property type="component" value="Unassembled WGS sequence"/>
</dbReference>
<name>M7XAA9_9BACT</name>
<accession>M7XAA9</accession>
<sequence length="62" mass="7104">MAAQQFPDGFHRFLKERTSLRDLKVATYLHPYLTVGTSTRQIWTVGTLNFPILKAGTLNLRI</sequence>
<dbReference type="InParanoid" id="M7XAA9"/>
<organism evidence="1 2">
    <name type="scientific">Mariniradius saccharolyticus AK6</name>
    <dbReference type="NCBI Taxonomy" id="1239962"/>
    <lineage>
        <taxon>Bacteria</taxon>
        <taxon>Pseudomonadati</taxon>
        <taxon>Bacteroidota</taxon>
        <taxon>Cytophagia</taxon>
        <taxon>Cytophagales</taxon>
        <taxon>Cyclobacteriaceae</taxon>
        <taxon>Mariniradius</taxon>
    </lineage>
</organism>
<gene>
    <name evidence="1" type="ORF">C943_02233</name>
</gene>
<dbReference type="EMBL" id="AMZY02000019">
    <property type="protein sequence ID" value="EMS31578.1"/>
    <property type="molecule type" value="Genomic_DNA"/>
</dbReference>
<comment type="caution">
    <text evidence="1">The sequence shown here is derived from an EMBL/GenBank/DDBJ whole genome shotgun (WGS) entry which is preliminary data.</text>
</comment>
<reference evidence="1" key="1">
    <citation type="submission" date="2013-01" db="EMBL/GenBank/DDBJ databases">
        <title>Genome assembly of Mariniradius saccharolyticus AK6.</title>
        <authorList>
            <person name="Vaidya B."/>
            <person name="Khatri I."/>
            <person name="Tanuku N.R.S."/>
            <person name="Subramanian S."/>
            <person name="Pinnaka A."/>
        </authorList>
    </citation>
    <scope>NUCLEOTIDE SEQUENCE [LARGE SCALE GENOMIC DNA]</scope>
    <source>
        <strain evidence="1">AK6</strain>
    </source>
</reference>
<keyword evidence="2" id="KW-1185">Reference proteome</keyword>
<dbReference type="AlphaFoldDB" id="M7XAA9"/>
<dbReference type="STRING" id="1239962.C943_02233"/>
<proteinExistence type="predicted"/>